<dbReference type="EMBL" id="JADEXQ010000022">
    <property type="protein sequence ID" value="MBE9029823.1"/>
    <property type="molecule type" value="Genomic_DNA"/>
</dbReference>
<keyword evidence="3" id="KW-1185">Reference proteome</keyword>
<dbReference type="Gene3D" id="3.90.550.10">
    <property type="entry name" value="Spore Coat Polysaccharide Biosynthesis Protein SpsA, Chain A"/>
    <property type="match status" value="1"/>
</dbReference>
<evidence type="ECO:0000313" key="3">
    <source>
        <dbReference type="Proteomes" id="UP000625316"/>
    </source>
</evidence>
<accession>A0A928Z403</accession>
<dbReference type="CDD" id="cd02511">
    <property type="entry name" value="Beta4Glucosyltransferase"/>
    <property type="match status" value="1"/>
</dbReference>
<sequence>MLDQITPVILTYNEAPNLDRTLQQLSWAQRIVIVDSYSTDTTLEIAAQYPQVELLQRQFDTHAQQWNYAVAQAQTEWVLSLDADYCVSDALFAEMQSLSPAAPYDSYWIPFKFCIFGRPLRGAILPPREALFRKSKAVYIDDGHTQLLQSTGHTGELKAPINHDDRKSLDRWLWAQARYANLEVDKLMTMPASELGLNDRIRQAKVVAPFVVLVYCLILRGGIFDGWQGWFYAFQRMIAEMILSARLIEAAFKQKSAPVVNLVTS</sequence>
<proteinExistence type="predicted"/>
<dbReference type="PANTHER" id="PTHR43630:SF2">
    <property type="entry name" value="GLYCOSYLTRANSFERASE"/>
    <property type="match status" value="1"/>
</dbReference>
<comment type="caution">
    <text evidence="2">The sequence shown here is derived from an EMBL/GenBank/DDBJ whole genome shotgun (WGS) entry which is preliminary data.</text>
</comment>
<dbReference type="PANTHER" id="PTHR43630">
    <property type="entry name" value="POLY-BETA-1,6-N-ACETYL-D-GLUCOSAMINE SYNTHASE"/>
    <property type="match status" value="1"/>
</dbReference>
<dbReference type="AlphaFoldDB" id="A0A928Z403"/>
<dbReference type="Proteomes" id="UP000625316">
    <property type="component" value="Unassembled WGS sequence"/>
</dbReference>
<dbReference type="InterPro" id="IPR001173">
    <property type="entry name" value="Glyco_trans_2-like"/>
</dbReference>
<evidence type="ECO:0000313" key="2">
    <source>
        <dbReference type="EMBL" id="MBE9029823.1"/>
    </source>
</evidence>
<dbReference type="InterPro" id="IPR029044">
    <property type="entry name" value="Nucleotide-diphossugar_trans"/>
</dbReference>
<organism evidence="2 3">
    <name type="scientific">Romeriopsis navalis LEGE 11480</name>
    <dbReference type="NCBI Taxonomy" id="2777977"/>
    <lineage>
        <taxon>Bacteria</taxon>
        <taxon>Bacillati</taxon>
        <taxon>Cyanobacteriota</taxon>
        <taxon>Cyanophyceae</taxon>
        <taxon>Leptolyngbyales</taxon>
        <taxon>Leptolyngbyaceae</taxon>
        <taxon>Romeriopsis</taxon>
        <taxon>Romeriopsis navalis</taxon>
    </lineage>
</organism>
<name>A0A928Z403_9CYAN</name>
<evidence type="ECO:0000259" key="1">
    <source>
        <dbReference type="Pfam" id="PF00535"/>
    </source>
</evidence>
<feature type="domain" description="Glycosyltransferase 2-like" evidence="1">
    <location>
        <begin position="8"/>
        <end position="103"/>
    </location>
</feature>
<gene>
    <name evidence="2" type="ORF">IQ266_08790</name>
</gene>
<dbReference type="RefSeq" id="WP_264324640.1">
    <property type="nucleotide sequence ID" value="NZ_JADEXQ010000022.1"/>
</dbReference>
<protein>
    <submittedName>
        <fullName evidence="2">Glycosyltransferase family 2 protein</fullName>
    </submittedName>
</protein>
<dbReference type="SUPFAM" id="SSF53448">
    <property type="entry name" value="Nucleotide-diphospho-sugar transferases"/>
    <property type="match status" value="1"/>
</dbReference>
<reference evidence="2" key="1">
    <citation type="submission" date="2020-10" db="EMBL/GenBank/DDBJ databases">
        <authorList>
            <person name="Castelo-Branco R."/>
            <person name="Eusebio N."/>
            <person name="Adriana R."/>
            <person name="Vieira A."/>
            <person name="Brugerolle De Fraissinette N."/>
            <person name="Rezende De Castro R."/>
            <person name="Schneider M.P."/>
            <person name="Vasconcelos V."/>
            <person name="Leao P.N."/>
        </authorList>
    </citation>
    <scope>NUCLEOTIDE SEQUENCE</scope>
    <source>
        <strain evidence="2">LEGE 11480</strain>
    </source>
</reference>
<dbReference type="Pfam" id="PF00535">
    <property type="entry name" value="Glycos_transf_2"/>
    <property type="match status" value="1"/>
</dbReference>